<dbReference type="GO" id="GO:0006412">
    <property type="term" value="P:translation"/>
    <property type="evidence" value="ECO:0007669"/>
    <property type="project" value="UniProtKB-UniRule"/>
</dbReference>
<dbReference type="STRING" id="869212.Turpa_2548"/>
<evidence type="ECO:0000313" key="6">
    <source>
        <dbReference type="EMBL" id="AFM13188.1"/>
    </source>
</evidence>
<dbReference type="GO" id="GO:1990904">
    <property type="term" value="C:ribonucleoprotein complex"/>
    <property type="evidence" value="ECO:0007669"/>
    <property type="project" value="UniProtKB-KW"/>
</dbReference>
<comment type="function">
    <text evidence="4">Involved in the binding of tRNA to the ribosomes.</text>
</comment>
<evidence type="ECO:0000256" key="1">
    <source>
        <dbReference type="ARBA" id="ARBA00007102"/>
    </source>
</evidence>
<evidence type="ECO:0000256" key="3">
    <source>
        <dbReference type="ARBA" id="ARBA00023274"/>
    </source>
</evidence>
<dbReference type="NCBIfam" id="TIGR01049">
    <property type="entry name" value="rpsJ_bact"/>
    <property type="match status" value="1"/>
</dbReference>
<dbReference type="EMBL" id="CP002959">
    <property type="protein sequence ID" value="AFM13188.1"/>
    <property type="molecule type" value="Genomic_DNA"/>
</dbReference>
<dbReference type="PATRIC" id="fig|869212.3.peg.2565"/>
<dbReference type="InterPro" id="IPR018268">
    <property type="entry name" value="Ribosomal_uS10_CS"/>
</dbReference>
<evidence type="ECO:0000256" key="4">
    <source>
        <dbReference type="HAMAP-Rule" id="MF_00508"/>
    </source>
</evidence>
<dbReference type="GO" id="GO:0005840">
    <property type="term" value="C:ribosome"/>
    <property type="evidence" value="ECO:0007669"/>
    <property type="project" value="UniProtKB-KW"/>
</dbReference>
<dbReference type="FunFam" id="3.30.70.600:FF:000003">
    <property type="entry name" value="30S ribosomal protein S10"/>
    <property type="match status" value="1"/>
</dbReference>
<dbReference type="InterPro" id="IPR036838">
    <property type="entry name" value="Ribosomal_uS10_dom_sf"/>
</dbReference>
<comment type="similarity">
    <text evidence="1 4">Belongs to the universal ribosomal protein uS10 family.</text>
</comment>
<dbReference type="HAMAP" id="MF_00508">
    <property type="entry name" value="Ribosomal_uS10"/>
    <property type="match status" value="1"/>
</dbReference>
<feature type="domain" description="Small ribosomal subunit protein uS10" evidence="5">
    <location>
        <begin position="7"/>
        <end position="101"/>
    </location>
</feature>
<dbReference type="Gene3D" id="3.30.70.600">
    <property type="entry name" value="Ribosomal protein S10 domain"/>
    <property type="match status" value="1"/>
</dbReference>
<organism evidence="6 7">
    <name type="scientific">Turneriella parva (strain ATCC BAA-1111 / DSM 21527 / NCTC 11395 / H)</name>
    <name type="common">Leptospira parva</name>
    <dbReference type="NCBI Taxonomy" id="869212"/>
    <lineage>
        <taxon>Bacteria</taxon>
        <taxon>Pseudomonadati</taxon>
        <taxon>Spirochaetota</taxon>
        <taxon>Spirochaetia</taxon>
        <taxon>Leptospirales</taxon>
        <taxon>Leptospiraceae</taxon>
        <taxon>Turneriella</taxon>
    </lineage>
</organism>
<reference evidence="6 7" key="1">
    <citation type="submission" date="2012-06" db="EMBL/GenBank/DDBJ databases">
        <title>The complete chromosome of genome of Turneriella parva DSM 21527.</title>
        <authorList>
            <consortium name="US DOE Joint Genome Institute (JGI-PGF)"/>
            <person name="Lucas S."/>
            <person name="Han J."/>
            <person name="Lapidus A."/>
            <person name="Bruce D."/>
            <person name="Goodwin L."/>
            <person name="Pitluck S."/>
            <person name="Peters L."/>
            <person name="Kyrpides N."/>
            <person name="Mavromatis K."/>
            <person name="Ivanova N."/>
            <person name="Mikhailova N."/>
            <person name="Chertkov O."/>
            <person name="Detter J.C."/>
            <person name="Tapia R."/>
            <person name="Han C."/>
            <person name="Land M."/>
            <person name="Hauser L."/>
            <person name="Markowitz V."/>
            <person name="Cheng J.-F."/>
            <person name="Hugenholtz P."/>
            <person name="Woyke T."/>
            <person name="Wu D."/>
            <person name="Gronow S."/>
            <person name="Wellnitz S."/>
            <person name="Brambilla E."/>
            <person name="Klenk H.-P."/>
            <person name="Eisen J.A."/>
        </authorList>
    </citation>
    <scope>NUCLEOTIDE SEQUENCE [LARGE SCALE GENOMIC DNA]</scope>
    <source>
        <strain evidence="7">ATCC BAA-1111 / DSM 21527 / NCTC 11395 / H</strain>
    </source>
</reference>
<dbReference type="GO" id="GO:0000049">
    <property type="term" value="F:tRNA binding"/>
    <property type="evidence" value="ECO:0007669"/>
    <property type="project" value="UniProtKB-UniRule"/>
</dbReference>
<dbReference type="PRINTS" id="PR00971">
    <property type="entry name" value="RIBOSOMALS10"/>
</dbReference>
<dbReference type="InterPro" id="IPR001848">
    <property type="entry name" value="Ribosomal_uS10"/>
</dbReference>
<sequence>MAAQKIRVKLKSFDQRLLDQSTSDIVGTVQRTRAKIAGPVPLPTKIEKFTVLRSTFVYKDARDQYEMRTHSRLIDILEPTEDTIDALMKLQLPAGVMVYIKS</sequence>
<evidence type="ECO:0000256" key="2">
    <source>
        <dbReference type="ARBA" id="ARBA00022980"/>
    </source>
</evidence>
<accession>I4B7D1</accession>
<dbReference type="OrthoDB" id="9804464at2"/>
<dbReference type="Proteomes" id="UP000006048">
    <property type="component" value="Chromosome"/>
</dbReference>
<dbReference type="GO" id="GO:0003735">
    <property type="term" value="F:structural constituent of ribosome"/>
    <property type="evidence" value="ECO:0007669"/>
    <property type="project" value="InterPro"/>
</dbReference>
<dbReference type="Pfam" id="PF00338">
    <property type="entry name" value="Ribosomal_S10"/>
    <property type="match status" value="1"/>
</dbReference>
<dbReference type="PANTHER" id="PTHR11700">
    <property type="entry name" value="30S RIBOSOMAL PROTEIN S10 FAMILY MEMBER"/>
    <property type="match status" value="1"/>
</dbReference>
<proteinExistence type="inferred from homology"/>
<dbReference type="RefSeq" id="WP_014803693.1">
    <property type="nucleotide sequence ID" value="NC_018020.1"/>
</dbReference>
<keyword evidence="7" id="KW-1185">Reference proteome</keyword>
<dbReference type="PROSITE" id="PS00361">
    <property type="entry name" value="RIBOSOMAL_S10"/>
    <property type="match status" value="1"/>
</dbReference>
<name>I4B7D1_TURPD</name>
<comment type="subunit">
    <text evidence="4">Part of the 30S ribosomal subunit.</text>
</comment>
<keyword evidence="3 4" id="KW-0687">Ribonucleoprotein</keyword>
<dbReference type="NCBIfam" id="NF001861">
    <property type="entry name" value="PRK00596.1"/>
    <property type="match status" value="1"/>
</dbReference>
<dbReference type="InterPro" id="IPR027486">
    <property type="entry name" value="Ribosomal_uS10_dom"/>
</dbReference>
<dbReference type="HOGENOM" id="CLU_122625_1_3_12"/>
<dbReference type="KEGG" id="tpx:Turpa_2548"/>
<dbReference type="AlphaFoldDB" id="I4B7D1"/>
<gene>
    <name evidence="4" type="primary">rpsJ</name>
    <name evidence="6" type="ordered locus">Turpa_2548</name>
</gene>
<keyword evidence="2 4" id="KW-0689">Ribosomal protein</keyword>
<evidence type="ECO:0000313" key="7">
    <source>
        <dbReference type="Proteomes" id="UP000006048"/>
    </source>
</evidence>
<dbReference type="SUPFAM" id="SSF54999">
    <property type="entry name" value="Ribosomal protein S10"/>
    <property type="match status" value="1"/>
</dbReference>
<dbReference type="SMART" id="SM01403">
    <property type="entry name" value="Ribosomal_S10"/>
    <property type="match status" value="1"/>
</dbReference>
<protein>
    <recommendedName>
        <fullName evidence="4">Small ribosomal subunit protein uS10</fullName>
    </recommendedName>
</protein>
<evidence type="ECO:0000259" key="5">
    <source>
        <dbReference type="SMART" id="SM01403"/>
    </source>
</evidence>